<keyword evidence="3" id="KW-0433">Leucine-rich repeat</keyword>
<evidence type="ECO:0000313" key="8">
    <source>
        <dbReference type="EMBL" id="CAI0388720.1"/>
    </source>
</evidence>
<dbReference type="AlphaFoldDB" id="A0AAV0HTX7"/>
<keyword evidence="6" id="KW-0472">Membrane</keyword>
<dbReference type="Gene3D" id="3.80.10.10">
    <property type="entry name" value="Ribonuclease Inhibitor"/>
    <property type="match status" value="2"/>
</dbReference>
<dbReference type="InterPro" id="IPR001611">
    <property type="entry name" value="Leu-rich_rpt"/>
</dbReference>
<keyword evidence="7" id="KW-0325">Glycoprotein</keyword>
<dbReference type="Pfam" id="PF00560">
    <property type="entry name" value="LRR_1"/>
    <property type="match status" value="4"/>
</dbReference>
<evidence type="ECO:0000256" key="1">
    <source>
        <dbReference type="ARBA" id="ARBA00004370"/>
    </source>
</evidence>
<evidence type="ECO:0000256" key="4">
    <source>
        <dbReference type="ARBA" id="ARBA00022729"/>
    </source>
</evidence>
<proteinExistence type="inferred from homology"/>
<dbReference type="Proteomes" id="UP001154282">
    <property type="component" value="Unassembled WGS sequence"/>
</dbReference>
<dbReference type="PANTHER" id="PTHR48062">
    <property type="entry name" value="RECEPTOR-LIKE PROTEIN 14"/>
    <property type="match status" value="1"/>
</dbReference>
<dbReference type="PANTHER" id="PTHR48062:SF21">
    <property type="entry name" value="RECEPTOR-LIKE PROTEIN 12"/>
    <property type="match status" value="1"/>
</dbReference>
<dbReference type="FunFam" id="3.80.10.10:FF:000041">
    <property type="entry name" value="LRR receptor-like serine/threonine-protein kinase ERECTA"/>
    <property type="match status" value="1"/>
</dbReference>
<dbReference type="InterPro" id="IPR051502">
    <property type="entry name" value="RLP_Defense_Trigger"/>
</dbReference>
<organism evidence="8 9">
    <name type="scientific">Linum tenue</name>
    <dbReference type="NCBI Taxonomy" id="586396"/>
    <lineage>
        <taxon>Eukaryota</taxon>
        <taxon>Viridiplantae</taxon>
        <taxon>Streptophyta</taxon>
        <taxon>Embryophyta</taxon>
        <taxon>Tracheophyta</taxon>
        <taxon>Spermatophyta</taxon>
        <taxon>Magnoliopsida</taxon>
        <taxon>eudicotyledons</taxon>
        <taxon>Gunneridae</taxon>
        <taxon>Pentapetalae</taxon>
        <taxon>rosids</taxon>
        <taxon>fabids</taxon>
        <taxon>Malpighiales</taxon>
        <taxon>Linaceae</taxon>
        <taxon>Linum</taxon>
    </lineage>
</organism>
<comment type="subcellular location">
    <subcellularLocation>
        <location evidence="1">Membrane</location>
    </subcellularLocation>
</comment>
<protein>
    <submittedName>
        <fullName evidence="8">Uncharacterized protein</fullName>
    </submittedName>
</protein>
<sequence length="372" mass="41938">MTNLTRLRVADSDLSSPIPQALCTLKLLWMLDLSANYLGAELPQCLSNLTSLQSLSASGNRFSGDISLSPLPALLSLKEIDISDNQFRIPISLFPFFNHSRLQYFYGGYNQEIYGDDHLDMVLQQGALLFQLRDLELYQQPGYGGGYVGSFPKFLYHQTKLESVCITNVNITGVAAGFPWWLLTNNTHLEFLYLSNCSLSGHFQIPIHQQQQYPPHENLRELYISTNEFFPGPIPPDICAFFPNLDYLSLSDNKFYGEIPSHYLSNCSSFRLLDARNNQLSGEIPRWIWNMSANSIIDLSKNKFSGHLPPGFISPLMKEVYLSRNQLEGTLPATLSDNQDGMSGADNYTNYLIGVLDLSHNRLMGTIPKWIG</sequence>
<dbReference type="GO" id="GO:0016020">
    <property type="term" value="C:membrane"/>
    <property type="evidence" value="ECO:0007669"/>
    <property type="project" value="UniProtKB-SubCell"/>
</dbReference>
<dbReference type="EMBL" id="CAMGYJ010000003">
    <property type="protein sequence ID" value="CAI0388720.1"/>
    <property type="molecule type" value="Genomic_DNA"/>
</dbReference>
<reference evidence="8" key="1">
    <citation type="submission" date="2022-08" db="EMBL/GenBank/DDBJ databases">
        <authorList>
            <person name="Gutierrez-Valencia J."/>
        </authorList>
    </citation>
    <scope>NUCLEOTIDE SEQUENCE</scope>
</reference>
<evidence type="ECO:0000256" key="3">
    <source>
        <dbReference type="ARBA" id="ARBA00022614"/>
    </source>
</evidence>
<name>A0AAV0HTX7_9ROSI</name>
<evidence type="ECO:0000256" key="7">
    <source>
        <dbReference type="ARBA" id="ARBA00023180"/>
    </source>
</evidence>
<comment type="similarity">
    <text evidence="2">Belongs to the RLP family.</text>
</comment>
<comment type="caution">
    <text evidence="8">The sequence shown here is derived from an EMBL/GenBank/DDBJ whole genome shotgun (WGS) entry which is preliminary data.</text>
</comment>
<accession>A0AAV0HTX7</accession>
<keyword evidence="5" id="KW-0677">Repeat</keyword>
<evidence type="ECO:0000256" key="6">
    <source>
        <dbReference type="ARBA" id="ARBA00023136"/>
    </source>
</evidence>
<dbReference type="InterPro" id="IPR032675">
    <property type="entry name" value="LRR_dom_sf"/>
</dbReference>
<evidence type="ECO:0000256" key="5">
    <source>
        <dbReference type="ARBA" id="ARBA00022737"/>
    </source>
</evidence>
<evidence type="ECO:0000256" key="2">
    <source>
        <dbReference type="ARBA" id="ARBA00009592"/>
    </source>
</evidence>
<evidence type="ECO:0000313" key="9">
    <source>
        <dbReference type="Proteomes" id="UP001154282"/>
    </source>
</evidence>
<keyword evidence="4" id="KW-0732">Signal</keyword>
<keyword evidence="9" id="KW-1185">Reference proteome</keyword>
<dbReference type="SUPFAM" id="SSF52058">
    <property type="entry name" value="L domain-like"/>
    <property type="match status" value="1"/>
</dbReference>
<gene>
    <name evidence="8" type="ORF">LITE_LOCUS5948</name>
</gene>